<comment type="caution">
    <text evidence="1">The sequence shown here is derived from an EMBL/GenBank/DDBJ whole genome shotgun (WGS) entry which is preliminary data.</text>
</comment>
<sequence>MIPAALAVVRAAVEDAQRDDVDQAEEVVARIEAHLVAEGWTLAPSA</sequence>
<evidence type="ECO:0000313" key="2">
    <source>
        <dbReference type="Proteomes" id="UP001602058"/>
    </source>
</evidence>
<gene>
    <name evidence="1" type="ORF">ACFY1D_18705</name>
</gene>
<keyword evidence="2" id="KW-1185">Reference proteome</keyword>
<dbReference type="EMBL" id="JBIAWJ010000009">
    <property type="protein sequence ID" value="MFF4523429.1"/>
    <property type="molecule type" value="Genomic_DNA"/>
</dbReference>
<evidence type="ECO:0000313" key="1">
    <source>
        <dbReference type="EMBL" id="MFF4523429.1"/>
    </source>
</evidence>
<proteinExistence type="predicted"/>
<protein>
    <submittedName>
        <fullName evidence="1">Uncharacterized protein</fullName>
    </submittedName>
</protein>
<organism evidence="1 2">
    <name type="scientific">Streptomyces bluensis</name>
    <dbReference type="NCBI Taxonomy" id="33897"/>
    <lineage>
        <taxon>Bacteria</taxon>
        <taxon>Bacillati</taxon>
        <taxon>Actinomycetota</taxon>
        <taxon>Actinomycetes</taxon>
        <taxon>Kitasatosporales</taxon>
        <taxon>Streptomycetaceae</taxon>
        <taxon>Streptomyces</taxon>
    </lineage>
</organism>
<reference evidence="1 2" key="1">
    <citation type="submission" date="2024-10" db="EMBL/GenBank/DDBJ databases">
        <title>The Natural Products Discovery Center: Release of the First 8490 Sequenced Strains for Exploring Actinobacteria Biosynthetic Diversity.</title>
        <authorList>
            <person name="Kalkreuter E."/>
            <person name="Kautsar S.A."/>
            <person name="Yang D."/>
            <person name="Bader C.D."/>
            <person name="Teijaro C.N."/>
            <person name="Fluegel L."/>
            <person name="Davis C.M."/>
            <person name="Simpson J.R."/>
            <person name="Lauterbach L."/>
            <person name="Steele A.D."/>
            <person name="Gui C."/>
            <person name="Meng S."/>
            <person name="Li G."/>
            <person name="Viehrig K."/>
            <person name="Ye F."/>
            <person name="Su P."/>
            <person name="Kiefer A.F."/>
            <person name="Nichols A."/>
            <person name="Cepeda A.J."/>
            <person name="Yan W."/>
            <person name="Fan B."/>
            <person name="Jiang Y."/>
            <person name="Adhikari A."/>
            <person name="Zheng C.-J."/>
            <person name="Schuster L."/>
            <person name="Cowan T.M."/>
            <person name="Smanski M.J."/>
            <person name="Chevrette M.G."/>
            <person name="De Carvalho L.P.S."/>
            <person name="Shen B."/>
        </authorList>
    </citation>
    <scope>NUCLEOTIDE SEQUENCE [LARGE SCALE GENOMIC DNA]</scope>
    <source>
        <strain evidence="1 2">NPDC001390</strain>
    </source>
</reference>
<dbReference type="RefSeq" id="WP_387887756.1">
    <property type="nucleotide sequence ID" value="NZ_JBIAWJ010000009.1"/>
</dbReference>
<accession>A0ABW6ULL8</accession>
<dbReference type="Proteomes" id="UP001602058">
    <property type="component" value="Unassembled WGS sequence"/>
</dbReference>
<name>A0ABW6ULL8_9ACTN</name>